<proteinExistence type="predicted"/>
<gene>
    <name evidence="3" type="ORF">Pla110_37020</name>
</gene>
<dbReference type="SUPFAM" id="SSF53756">
    <property type="entry name" value="UDP-Glycosyltransferase/glycogen phosphorylase"/>
    <property type="match status" value="1"/>
</dbReference>
<dbReference type="InterPro" id="IPR001296">
    <property type="entry name" value="Glyco_trans_1"/>
</dbReference>
<evidence type="ECO:0000313" key="4">
    <source>
        <dbReference type="Proteomes" id="UP000317178"/>
    </source>
</evidence>
<dbReference type="GO" id="GO:0004373">
    <property type="term" value="F:alpha-1,4-glucan glucosyltransferase (UDP-glucose donor) activity"/>
    <property type="evidence" value="ECO:0007669"/>
    <property type="project" value="UniProtKB-EC"/>
</dbReference>
<feature type="domain" description="Glycosyltransferase subfamily 4-like N-terminal" evidence="2">
    <location>
        <begin position="14"/>
        <end position="175"/>
    </location>
</feature>
<dbReference type="Pfam" id="PF13439">
    <property type="entry name" value="Glyco_transf_4"/>
    <property type="match status" value="1"/>
</dbReference>
<protein>
    <submittedName>
        <fullName evidence="3">Glycogen synthase</fullName>
        <ecNumber evidence="3">2.4.1.11</ecNumber>
    </submittedName>
</protein>
<dbReference type="KEGG" id="plon:Pla110_37020"/>
<reference evidence="3 4" key="1">
    <citation type="submission" date="2019-02" db="EMBL/GenBank/DDBJ databases">
        <title>Deep-cultivation of Planctomycetes and their phenomic and genomic characterization uncovers novel biology.</title>
        <authorList>
            <person name="Wiegand S."/>
            <person name="Jogler M."/>
            <person name="Boedeker C."/>
            <person name="Pinto D."/>
            <person name="Vollmers J."/>
            <person name="Rivas-Marin E."/>
            <person name="Kohn T."/>
            <person name="Peeters S.H."/>
            <person name="Heuer A."/>
            <person name="Rast P."/>
            <person name="Oberbeckmann S."/>
            <person name="Bunk B."/>
            <person name="Jeske O."/>
            <person name="Meyerdierks A."/>
            <person name="Storesund J.E."/>
            <person name="Kallscheuer N."/>
            <person name="Luecker S."/>
            <person name="Lage O.M."/>
            <person name="Pohl T."/>
            <person name="Merkel B.J."/>
            <person name="Hornburger P."/>
            <person name="Mueller R.-W."/>
            <person name="Bruemmer F."/>
            <person name="Labrenz M."/>
            <person name="Spormann A.M."/>
            <person name="Op den Camp H."/>
            <person name="Overmann J."/>
            <person name="Amann R."/>
            <person name="Jetten M.S.M."/>
            <person name="Mascher T."/>
            <person name="Medema M.H."/>
            <person name="Devos D.P."/>
            <person name="Kaster A.-K."/>
            <person name="Ovreas L."/>
            <person name="Rohde M."/>
            <person name="Galperin M.Y."/>
            <person name="Jogler C."/>
        </authorList>
    </citation>
    <scope>NUCLEOTIDE SEQUENCE [LARGE SCALE GENOMIC DNA]</scope>
    <source>
        <strain evidence="3 4">Pla110</strain>
    </source>
</reference>
<dbReference type="OrthoDB" id="570545at2"/>
<dbReference type="RefSeq" id="WP_144997723.1">
    <property type="nucleotide sequence ID" value="NZ_CP036281.1"/>
</dbReference>
<dbReference type="AlphaFoldDB" id="A0A518CRW2"/>
<organism evidence="3 4">
    <name type="scientific">Polystyrenella longa</name>
    <dbReference type="NCBI Taxonomy" id="2528007"/>
    <lineage>
        <taxon>Bacteria</taxon>
        <taxon>Pseudomonadati</taxon>
        <taxon>Planctomycetota</taxon>
        <taxon>Planctomycetia</taxon>
        <taxon>Planctomycetales</taxon>
        <taxon>Planctomycetaceae</taxon>
        <taxon>Polystyrenella</taxon>
    </lineage>
</organism>
<accession>A0A518CRW2</accession>
<dbReference type="EC" id="2.4.1.11" evidence="3"/>
<dbReference type="InterPro" id="IPR050194">
    <property type="entry name" value="Glycosyltransferase_grp1"/>
</dbReference>
<evidence type="ECO:0000259" key="2">
    <source>
        <dbReference type="Pfam" id="PF13439"/>
    </source>
</evidence>
<keyword evidence="3" id="KW-0328">Glycosyltransferase</keyword>
<dbReference type="Gene3D" id="3.40.50.2000">
    <property type="entry name" value="Glycogen Phosphorylase B"/>
    <property type="match status" value="2"/>
</dbReference>
<name>A0A518CRW2_9PLAN</name>
<evidence type="ECO:0000259" key="1">
    <source>
        <dbReference type="Pfam" id="PF00534"/>
    </source>
</evidence>
<sequence>MKVCLLTDTFFPNVGGAEMVLDHLARELVERGADVVVLAPKSRNAHEDQYPYQVERYRKPFSKHWGLRLFLPKLMLLHRRYQFDVIHCHAAYPQAYVARTFSQITGVPVVVRPHGSDILPGERMRKHPRIEERIRRTLQSVDAIIAQGDFLRDEIAALDVPLEKIHVIHNGVSLQTFATGEPYIHPRPYCLSLGNLSHRKGFDVLIRAFAKVDSTKIDLLIGGTGPEEEDLKLLITELGQQDRIHLVGHVSGQEKVNLYRSAEFFVCPSRREPFANVILEALASGLPIVATAVGGNSQLVRQDEHGLLSSSEDVDALAENLRRCIEEPDRLARYRAAVSDFVSQFDWPLVAGRYRALYEQVISARPSPSH</sequence>
<dbReference type="CDD" id="cd03801">
    <property type="entry name" value="GT4_PimA-like"/>
    <property type="match status" value="1"/>
</dbReference>
<dbReference type="Pfam" id="PF00534">
    <property type="entry name" value="Glycos_transf_1"/>
    <property type="match status" value="1"/>
</dbReference>
<dbReference type="InterPro" id="IPR028098">
    <property type="entry name" value="Glyco_trans_4-like_N"/>
</dbReference>
<dbReference type="PANTHER" id="PTHR45947">
    <property type="entry name" value="SULFOQUINOVOSYL TRANSFERASE SQD2"/>
    <property type="match status" value="1"/>
</dbReference>
<dbReference type="Proteomes" id="UP000317178">
    <property type="component" value="Chromosome"/>
</dbReference>
<feature type="domain" description="Glycosyl transferase family 1" evidence="1">
    <location>
        <begin position="187"/>
        <end position="335"/>
    </location>
</feature>
<evidence type="ECO:0000313" key="3">
    <source>
        <dbReference type="EMBL" id="QDU81950.1"/>
    </source>
</evidence>
<keyword evidence="3" id="KW-0808">Transferase</keyword>
<keyword evidence="4" id="KW-1185">Reference proteome</keyword>
<dbReference type="PANTHER" id="PTHR45947:SF3">
    <property type="entry name" value="SULFOQUINOVOSYL TRANSFERASE SQD2"/>
    <property type="match status" value="1"/>
</dbReference>
<dbReference type="EMBL" id="CP036281">
    <property type="protein sequence ID" value="QDU81950.1"/>
    <property type="molecule type" value="Genomic_DNA"/>
</dbReference>